<dbReference type="InterPro" id="IPR024423">
    <property type="entry name" value="DUF3050"/>
</dbReference>
<accession>A0A7Y0AE50</accession>
<organism evidence="1 2">
    <name type="scientific">Hymenobacter polaris</name>
    <dbReference type="NCBI Taxonomy" id="2682546"/>
    <lineage>
        <taxon>Bacteria</taxon>
        <taxon>Pseudomonadati</taxon>
        <taxon>Bacteroidota</taxon>
        <taxon>Cytophagia</taxon>
        <taxon>Cytophagales</taxon>
        <taxon>Hymenobacteraceae</taxon>
        <taxon>Hymenobacter</taxon>
    </lineage>
</organism>
<keyword evidence="2" id="KW-1185">Reference proteome</keyword>
<dbReference type="AlphaFoldDB" id="A0A7Y0AE50"/>
<reference evidence="1 2" key="1">
    <citation type="submission" date="2020-04" db="EMBL/GenBank/DDBJ databases">
        <title>Hymenobacter polaris sp. nov., isolated from Arctic soil.</title>
        <authorList>
            <person name="Dahal R.H."/>
        </authorList>
    </citation>
    <scope>NUCLEOTIDE SEQUENCE [LARGE SCALE GENOMIC DNA]</scope>
    <source>
        <strain evidence="1 2">RP-2-7</strain>
    </source>
</reference>
<dbReference type="Pfam" id="PF11251">
    <property type="entry name" value="DUF3050"/>
    <property type="match status" value="1"/>
</dbReference>
<dbReference type="InterPro" id="IPR016084">
    <property type="entry name" value="Haem_Oase-like_multi-hlx"/>
</dbReference>
<evidence type="ECO:0000313" key="2">
    <source>
        <dbReference type="Proteomes" id="UP000559626"/>
    </source>
</evidence>
<proteinExistence type="predicted"/>
<dbReference type="RefSeq" id="WP_169531142.1">
    <property type="nucleotide sequence ID" value="NZ_JABBGH010000002.1"/>
</dbReference>
<gene>
    <name evidence="1" type="ORF">HHL22_10660</name>
</gene>
<evidence type="ECO:0000313" key="1">
    <source>
        <dbReference type="EMBL" id="NML65665.1"/>
    </source>
</evidence>
<comment type="caution">
    <text evidence="1">The sequence shown here is derived from an EMBL/GenBank/DDBJ whole genome shotgun (WGS) entry which is preliminary data.</text>
</comment>
<name>A0A7Y0AE50_9BACT</name>
<dbReference type="EMBL" id="JABBGH010000002">
    <property type="protein sequence ID" value="NML65665.1"/>
    <property type="molecule type" value="Genomic_DNA"/>
</dbReference>
<sequence length="265" mass="29095">MNPDNVNPDFSAALQAELQPARQRMVSHPMYGRIQTLADLRTFMEYHVFAVWDFMSLLKALQRDLTCTTLPWVPVGSPATRRLINEIVLEEETDVDPEGQATSHFELYLRAMREAGADPAPAERLLAALAEGASVPAALAAAEAPVAVQEFVKHTFSVVASGQPHLVAAAFTFGREDVIPDMFRNLVADLGARFPDQLSTFIYYLNRHIELDEDNHAPLAQQMVRDLCGSDSARWQQATEVAAQGMAARVALWDGIAAALAPQLV</sequence>
<dbReference type="Proteomes" id="UP000559626">
    <property type="component" value="Unassembled WGS sequence"/>
</dbReference>
<protein>
    <submittedName>
        <fullName evidence="1">DUF3050 domain-containing protein</fullName>
    </submittedName>
</protein>
<dbReference type="SUPFAM" id="SSF48613">
    <property type="entry name" value="Heme oxygenase-like"/>
    <property type="match status" value="1"/>
</dbReference>
<dbReference type="Gene3D" id="1.20.910.10">
    <property type="entry name" value="Heme oxygenase-like"/>
    <property type="match status" value="1"/>
</dbReference>